<dbReference type="InterPro" id="IPR013611">
    <property type="entry name" value="Transp-assoc_OB_typ2"/>
</dbReference>
<dbReference type="AlphaFoldDB" id="A0A0P1FNS6"/>
<keyword evidence="11" id="KW-1185">Reference proteome</keyword>
<keyword evidence="10" id="KW-0378">Hydrolase</keyword>
<reference evidence="10 12" key="1">
    <citation type="submission" date="2015-09" db="EMBL/GenBank/DDBJ databases">
        <authorList>
            <consortium name="Swine Surveillance"/>
        </authorList>
    </citation>
    <scope>NUCLEOTIDE SEQUENCE [LARGE SCALE GENOMIC DNA]</scope>
    <source>
        <strain evidence="10 12">5120</strain>
    </source>
</reference>
<keyword evidence="4" id="KW-0547">Nucleotide-binding</keyword>
<sequence>MALELKEITKVVQGVTHIKPTSLTLEQGHFNVLLGETGSGKTSLIKMMAGLDPIASGQILMDGVDVTKLTTQKRKISLVHQFFVNYPHMTVFENIASPLKVAGMAKSEIEGRVQEAADILQLAPMLHRRPHELSGGQQQRCALARAIAKDSQAVFLDEPLANLDYKLREELREMLPELFAGRGAVVVYATSEPEEALLLGGETALMMDGRVAQFGATADLYRAPASLTSAQVFSDPPINYAPVQKQGDRIVMGDVSWAAEGAAAGLADGGYTVAVRPHHILPQPSGGATVALKGRIGVTELSGSESSAHFTFDDHGWVSLAHGAHPYEVGEDHTFYMDAGACFYFAADGSRAA</sequence>
<dbReference type="EMBL" id="CYSB01000040">
    <property type="protein sequence ID" value="CUH69766.1"/>
    <property type="molecule type" value="Genomic_DNA"/>
</dbReference>
<evidence type="ECO:0000256" key="5">
    <source>
        <dbReference type="ARBA" id="ARBA00022840"/>
    </source>
</evidence>
<dbReference type="InterPro" id="IPR003439">
    <property type="entry name" value="ABC_transporter-like_ATP-bd"/>
</dbReference>
<evidence type="ECO:0000256" key="7">
    <source>
        <dbReference type="ARBA" id="ARBA00023136"/>
    </source>
</evidence>
<comment type="similarity">
    <text evidence="1">Belongs to the ABC transporter superfamily.</text>
</comment>
<feature type="domain" description="ABC transporter" evidence="8">
    <location>
        <begin position="3"/>
        <end position="233"/>
    </location>
</feature>
<dbReference type="Gene3D" id="3.40.50.300">
    <property type="entry name" value="P-loop containing nucleotide triphosphate hydrolases"/>
    <property type="match status" value="1"/>
</dbReference>
<dbReference type="SMART" id="SM00382">
    <property type="entry name" value="AAA"/>
    <property type="match status" value="1"/>
</dbReference>
<dbReference type="SUPFAM" id="SSF52540">
    <property type="entry name" value="P-loop containing nucleoside triphosphate hydrolases"/>
    <property type="match status" value="1"/>
</dbReference>
<evidence type="ECO:0000313" key="11">
    <source>
        <dbReference type="Proteomes" id="UP000051086"/>
    </source>
</evidence>
<keyword evidence="2" id="KW-0813">Transport</keyword>
<dbReference type="EC" id="3.6.3.20" evidence="9 10"/>
<evidence type="ECO:0000256" key="3">
    <source>
        <dbReference type="ARBA" id="ARBA00022475"/>
    </source>
</evidence>
<keyword evidence="7" id="KW-0472">Membrane</keyword>
<keyword evidence="6" id="KW-1278">Translocase</keyword>
<dbReference type="GO" id="GO:0015408">
    <property type="term" value="F:ABC-type ferric iron transporter activity"/>
    <property type="evidence" value="ECO:0007669"/>
    <property type="project" value="InterPro"/>
</dbReference>
<keyword evidence="5 10" id="KW-0067">ATP-binding</keyword>
<dbReference type="PROSITE" id="PS50893">
    <property type="entry name" value="ABC_TRANSPORTER_2"/>
    <property type="match status" value="1"/>
</dbReference>
<dbReference type="InterPro" id="IPR015853">
    <property type="entry name" value="ABC_transpr_FbpC"/>
</dbReference>
<reference evidence="9 11" key="2">
    <citation type="submission" date="2015-09" db="EMBL/GenBank/DDBJ databases">
        <authorList>
            <person name="Rodrigo-Torres L."/>
            <person name="Arahal D.R."/>
        </authorList>
    </citation>
    <scope>NUCLEOTIDE SEQUENCE [LARGE SCALE GENOMIC DNA]</scope>
    <source>
        <strain evidence="9 11">CECT 5118</strain>
    </source>
</reference>
<proteinExistence type="inferred from homology"/>
<dbReference type="PANTHER" id="PTHR43875">
    <property type="entry name" value="MALTODEXTRIN IMPORT ATP-BINDING PROTEIN MSMX"/>
    <property type="match status" value="1"/>
</dbReference>
<dbReference type="InterPro" id="IPR008995">
    <property type="entry name" value="Mo/tungstate-bd_C_term_dom"/>
</dbReference>
<dbReference type="Pfam" id="PF00005">
    <property type="entry name" value="ABC_tran"/>
    <property type="match status" value="1"/>
</dbReference>
<dbReference type="InterPro" id="IPR047641">
    <property type="entry name" value="ABC_transpr_MalK/UgpC-like"/>
</dbReference>
<dbReference type="Pfam" id="PF08402">
    <property type="entry name" value="TOBE_2"/>
    <property type="match status" value="1"/>
</dbReference>
<evidence type="ECO:0000256" key="2">
    <source>
        <dbReference type="ARBA" id="ARBA00022448"/>
    </source>
</evidence>
<dbReference type="GO" id="GO:0016887">
    <property type="term" value="F:ATP hydrolysis activity"/>
    <property type="evidence" value="ECO:0007669"/>
    <property type="project" value="InterPro"/>
</dbReference>
<accession>A0A0P1FNS6</accession>
<organism evidence="10 12">
    <name type="scientific">Thalassovita autumnalis</name>
    <dbReference type="NCBI Taxonomy" id="2072972"/>
    <lineage>
        <taxon>Bacteria</taxon>
        <taxon>Pseudomonadati</taxon>
        <taxon>Pseudomonadota</taxon>
        <taxon>Alphaproteobacteria</taxon>
        <taxon>Rhodobacterales</taxon>
        <taxon>Roseobacteraceae</taxon>
        <taxon>Thalassovita</taxon>
    </lineage>
</organism>
<evidence type="ECO:0000313" key="12">
    <source>
        <dbReference type="Proteomes" id="UP000051887"/>
    </source>
</evidence>
<evidence type="ECO:0000256" key="6">
    <source>
        <dbReference type="ARBA" id="ARBA00022967"/>
    </source>
</evidence>
<evidence type="ECO:0000256" key="4">
    <source>
        <dbReference type="ARBA" id="ARBA00022741"/>
    </source>
</evidence>
<evidence type="ECO:0000313" key="10">
    <source>
        <dbReference type="EMBL" id="CUH73170.1"/>
    </source>
</evidence>
<dbReference type="InterPro" id="IPR027417">
    <property type="entry name" value="P-loop_NTPase"/>
</dbReference>
<evidence type="ECO:0000259" key="8">
    <source>
        <dbReference type="PROSITE" id="PS50893"/>
    </source>
</evidence>
<evidence type="ECO:0000256" key="1">
    <source>
        <dbReference type="ARBA" id="ARBA00005417"/>
    </source>
</evidence>
<gene>
    <name evidence="10" type="primary">ugpC_5</name>
    <name evidence="9" type="synonym">ugpC_6</name>
    <name evidence="9" type="ORF">TL5118_03736</name>
    <name evidence="10" type="ORF">TL5120_02977</name>
</gene>
<evidence type="ECO:0000313" key="9">
    <source>
        <dbReference type="EMBL" id="CUH69766.1"/>
    </source>
</evidence>
<protein>
    <submittedName>
        <fullName evidence="9 10">sn-glycerol-3-phosphate import ATP-binding protein UgpC</fullName>
        <ecNumber evidence="9 10">3.6.3.20</ecNumber>
    </submittedName>
</protein>
<dbReference type="GO" id="GO:0005524">
    <property type="term" value="F:ATP binding"/>
    <property type="evidence" value="ECO:0007669"/>
    <property type="project" value="UniProtKB-KW"/>
</dbReference>
<dbReference type="CDD" id="cd03259">
    <property type="entry name" value="ABC_Carb_Solutes_like"/>
    <property type="match status" value="1"/>
</dbReference>
<dbReference type="GO" id="GO:0055052">
    <property type="term" value="C:ATP-binding cassette (ABC) transporter complex, substrate-binding subunit-containing"/>
    <property type="evidence" value="ECO:0007669"/>
    <property type="project" value="TreeGrafter"/>
</dbReference>
<dbReference type="PANTHER" id="PTHR43875:SF15">
    <property type="entry name" value="TREHALOSE IMPORT ATP-BINDING PROTEIN SUGC"/>
    <property type="match status" value="1"/>
</dbReference>
<name>A0A0P1FNS6_9RHOB</name>
<dbReference type="OrthoDB" id="9802264at2"/>
<dbReference type="Proteomes" id="UP000051086">
    <property type="component" value="Unassembled WGS sequence"/>
</dbReference>
<dbReference type="Proteomes" id="UP000051887">
    <property type="component" value="Unassembled WGS sequence"/>
</dbReference>
<dbReference type="EMBL" id="CYSC01000035">
    <property type="protein sequence ID" value="CUH73170.1"/>
    <property type="molecule type" value="Genomic_DNA"/>
</dbReference>
<dbReference type="InterPro" id="IPR003593">
    <property type="entry name" value="AAA+_ATPase"/>
</dbReference>
<keyword evidence="3" id="KW-1003">Cell membrane</keyword>
<dbReference type="RefSeq" id="WP_058244317.1">
    <property type="nucleotide sequence ID" value="NZ_CYSB01000040.1"/>
</dbReference>
<dbReference type="SUPFAM" id="SSF50331">
    <property type="entry name" value="MOP-like"/>
    <property type="match status" value="1"/>
</dbReference>